<dbReference type="Proteomes" id="UP000075883">
    <property type="component" value="Unassembled WGS sequence"/>
</dbReference>
<evidence type="ECO:0000313" key="3">
    <source>
        <dbReference type="Proteomes" id="UP000075883"/>
    </source>
</evidence>
<reference evidence="3" key="1">
    <citation type="submission" date="2013-09" db="EMBL/GenBank/DDBJ databases">
        <title>The Genome Sequence of Anopheles culicifacies species A.</title>
        <authorList>
            <consortium name="The Broad Institute Genomics Platform"/>
            <person name="Neafsey D.E."/>
            <person name="Besansky N."/>
            <person name="Howell P."/>
            <person name="Walton C."/>
            <person name="Young S.K."/>
            <person name="Zeng Q."/>
            <person name="Gargeya S."/>
            <person name="Fitzgerald M."/>
            <person name="Haas B."/>
            <person name="Abouelleil A."/>
            <person name="Allen A.W."/>
            <person name="Alvarado L."/>
            <person name="Arachchi H.M."/>
            <person name="Berlin A.M."/>
            <person name="Chapman S.B."/>
            <person name="Gainer-Dewar J."/>
            <person name="Goldberg J."/>
            <person name="Griggs A."/>
            <person name="Gujja S."/>
            <person name="Hansen M."/>
            <person name="Howarth C."/>
            <person name="Imamovic A."/>
            <person name="Ireland A."/>
            <person name="Larimer J."/>
            <person name="McCowan C."/>
            <person name="Murphy C."/>
            <person name="Pearson M."/>
            <person name="Poon T.W."/>
            <person name="Priest M."/>
            <person name="Roberts A."/>
            <person name="Saif S."/>
            <person name="Shea T."/>
            <person name="Sisk P."/>
            <person name="Sykes S."/>
            <person name="Wortman J."/>
            <person name="Nusbaum C."/>
            <person name="Birren B."/>
        </authorList>
    </citation>
    <scope>NUCLEOTIDE SEQUENCE [LARGE SCALE GENOMIC DNA]</scope>
    <source>
        <strain evidence="3">A-37</strain>
    </source>
</reference>
<feature type="region of interest" description="Disordered" evidence="1">
    <location>
        <begin position="1"/>
        <end position="29"/>
    </location>
</feature>
<organism evidence="2 3">
    <name type="scientific">Anopheles culicifacies</name>
    <dbReference type="NCBI Taxonomy" id="139723"/>
    <lineage>
        <taxon>Eukaryota</taxon>
        <taxon>Metazoa</taxon>
        <taxon>Ecdysozoa</taxon>
        <taxon>Arthropoda</taxon>
        <taxon>Hexapoda</taxon>
        <taxon>Insecta</taxon>
        <taxon>Pterygota</taxon>
        <taxon>Neoptera</taxon>
        <taxon>Endopterygota</taxon>
        <taxon>Diptera</taxon>
        <taxon>Nematocera</taxon>
        <taxon>Culicoidea</taxon>
        <taxon>Culicidae</taxon>
        <taxon>Anophelinae</taxon>
        <taxon>Anopheles</taxon>
        <taxon>culicifacies species complex</taxon>
    </lineage>
</organism>
<evidence type="ECO:0000313" key="2">
    <source>
        <dbReference type="EnsemblMetazoa" id="ACUA006038-PA"/>
    </source>
</evidence>
<dbReference type="EMBL" id="AXCM01004191">
    <property type="status" value="NOT_ANNOTATED_CDS"/>
    <property type="molecule type" value="Genomic_DNA"/>
</dbReference>
<proteinExistence type="predicted"/>
<protein>
    <submittedName>
        <fullName evidence="2">Uncharacterized protein</fullName>
    </submittedName>
</protein>
<name>A0A182LZY0_9DIPT</name>
<evidence type="ECO:0000256" key="1">
    <source>
        <dbReference type="SAM" id="MobiDB-lite"/>
    </source>
</evidence>
<dbReference type="AlphaFoldDB" id="A0A182LZY0"/>
<dbReference type="VEuPathDB" id="VectorBase:ACUA006038"/>
<accession>A0A182LZY0</accession>
<reference evidence="2" key="2">
    <citation type="submission" date="2020-05" db="UniProtKB">
        <authorList>
            <consortium name="EnsemblMetazoa"/>
        </authorList>
    </citation>
    <scope>IDENTIFICATION</scope>
    <source>
        <strain evidence="2">A-37</strain>
    </source>
</reference>
<dbReference type="EnsemblMetazoa" id="ACUA006038-RA">
    <property type="protein sequence ID" value="ACUA006038-PA"/>
    <property type="gene ID" value="ACUA006038"/>
</dbReference>
<sequence length="126" mass="13583">MVLRETEITTARRSKRSVAGGTPDTEPNAIVSEQRFEGLALEGASPPQVQNVAKISLHDPVRLSHGGATHILRTVRTRTHALCNGSTDCTTPPRVSRLQNVLPTVTSGQGSISSARAFVFQCHQQE</sequence>
<keyword evidence="3" id="KW-1185">Reference proteome</keyword>